<dbReference type="Gene3D" id="1.10.10.10">
    <property type="entry name" value="Winged helix-like DNA-binding domain superfamily/Winged helix DNA-binding domain"/>
    <property type="match status" value="1"/>
</dbReference>
<dbReference type="Proteomes" id="UP001595816">
    <property type="component" value="Unassembled WGS sequence"/>
</dbReference>
<dbReference type="RefSeq" id="WP_253759500.1">
    <property type="nucleotide sequence ID" value="NZ_JAMZDZ010000001.1"/>
</dbReference>
<reference evidence="3" key="1">
    <citation type="journal article" date="2019" name="Int. J. Syst. Evol. Microbiol.">
        <title>The Global Catalogue of Microorganisms (GCM) 10K type strain sequencing project: providing services to taxonomists for standard genome sequencing and annotation.</title>
        <authorList>
            <consortium name="The Broad Institute Genomics Platform"/>
            <consortium name="The Broad Institute Genome Sequencing Center for Infectious Disease"/>
            <person name="Wu L."/>
            <person name="Ma J."/>
        </authorList>
    </citation>
    <scope>NUCLEOTIDE SEQUENCE [LARGE SCALE GENOMIC DNA]</scope>
    <source>
        <strain evidence="3">CGMCC 4.7289</strain>
    </source>
</reference>
<dbReference type="InterPro" id="IPR001279">
    <property type="entry name" value="Metallo-B-lactamas"/>
</dbReference>
<dbReference type="InterPro" id="IPR050662">
    <property type="entry name" value="Sec-metab_biosynth-thioest"/>
</dbReference>
<dbReference type="CDD" id="cd16278">
    <property type="entry name" value="metallo-hydrolase-like_MBL-fold"/>
    <property type="match status" value="1"/>
</dbReference>
<dbReference type="InterPro" id="IPR036388">
    <property type="entry name" value="WH-like_DNA-bd_sf"/>
</dbReference>
<comment type="caution">
    <text evidence="2">The sequence shown here is derived from an EMBL/GenBank/DDBJ whole genome shotgun (WGS) entry which is preliminary data.</text>
</comment>
<name>A0ABV8LHE6_9ACTN</name>
<feature type="domain" description="Metallo-beta-lactamase" evidence="1">
    <location>
        <begin position="36"/>
        <end position="172"/>
    </location>
</feature>
<evidence type="ECO:0000313" key="3">
    <source>
        <dbReference type="Proteomes" id="UP001595816"/>
    </source>
</evidence>
<dbReference type="Gene3D" id="3.60.15.10">
    <property type="entry name" value="Ribonuclease Z/Hydroxyacylglutathione hydrolase-like"/>
    <property type="match status" value="2"/>
</dbReference>
<dbReference type="PANTHER" id="PTHR23131:SF0">
    <property type="entry name" value="ENDORIBONUCLEASE LACTB2"/>
    <property type="match status" value="1"/>
</dbReference>
<dbReference type="InterPro" id="IPR036866">
    <property type="entry name" value="RibonucZ/Hydroxyglut_hydro"/>
</dbReference>
<sequence>MTNGVGARAGWGPESGLPGFIRHLLAPNPSPMTLDGTNTWVVDGVLAIDPGPADDEHLRAIGAIRYTTITHGHIDHVEGVPRLIELTGAERIAPERVAEVIEGASVVPSPGHTSDSVSFLVDRGGDRVIFTGDAILGRGSSVVMWPDGDVGAYLETLKYLSELEGVTVLPGHGPILPDCAAAANWLLQHRLERLDQVRDALRQGAETPEDVVRIVYADVDPGVRMAAEWTVRSQLAYLRGNP</sequence>
<accession>A0ABV8LHE6</accession>
<evidence type="ECO:0000313" key="2">
    <source>
        <dbReference type="EMBL" id="MFC4129494.1"/>
    </source>
</evidence>
<keyword evidence="3" id="KW-1185">Reference proteome</keyword>
<dbReference type="PANTHER" id="PTHR23131">
    <property type="entry name" value="ENDORIBONUCLEASE LACTB2"/>
    <property type="match status" value="1"/>
</dbReference>
<dbReference type="EMBL" id="JBHSAY010000003">
    <property type="protein sequence ID" value="MFC4129494.1"/>
    <property type="molecule type" value="Genomic_DNA"/>
</dbReference>
<proteinExistence type="predicted"/>
<evidence type="ECO:0000259" key="1">
    <source>
        <dbReference type="SMART" id="SM00849"/>
    </source>
</evidence>
<dbReference type="SUPFAM" id="SSF56281">
    <property type="entry name" value="Metallo-hydrolase/oxidoreductase"/>
    <property type="match status" value="1"/>
</dbReference>
<gene>
    <name evidence="2" type="ORF">ACFOZ4_02615</name>
</gene>
<organism evidence="2 3">
    <name type="scientific">Hamadaea flava</name>
    <dbReference type="NCBI Taxonomy" id="1742688"/>
    <lineage>
        <taxon>Bacteria</taxon>
        <taxon>Bacillati</taxon>
        <taxon>Actinomycetota</taxon>
        <taxon>Actinomycetes</taxon>
        <taxon>Micromonosporales</taxon>
        <taxon>Micromonosporaceae</taxon>
        <taxon>Hamadaea</taxon>
    </lineage>
</organism>
<dbReference type="Pfam" id="PF00753">
    <property type="entry name" value="Lactamase_B"/>
    <property type="match status" value="2"/>
</dbReference>
<dbReference type="SMART" id="SM00849">
    <property type="entry name" value="Lactamase_B"/>
    <property type="match status" value="1"/>
</dbReference>
<protein>
    <submittedName>
        <fullName evidence="2">MBL fold metallo-hydrolase</fullName>
    </submittedName>
</protein>